<proteinExistence type="predicted"/>
<dbReference type="InterPro" id="IPR051571">
    <property type="entry name" value="N-CoR_corepressor"/>
</dbReference>
<dbReference type="GO" id="GO:0005654">
    <property type="term" value="C:nucleoplasm"/>
    <property type="evidence" value="ECO:0007669"/>
    <property type="project" value="UniProtKB-ARBA"/>
</dbReference>
<dbReference type="EMBL" id="HBFS01006705">
    <property type="protein sequence ID" value="CAD8911342.1"/>
    <property type="molecule type" value="Transcribed_RNA"/>
</dbReference>
<feature type="domain" description="Myb-like" evidence="2">
    <location>
        <begin position="632"/>
        <end position="675"/>
    </location>
</feature>
<dbReference type="PANTHER" id="PTHR13992">
    <property type="entry name" value="NUCLEAR RECEPTOR CO-REPRESSOR RELATED NCOR"/>
    <property type="match status" value="1"/>
</dbReference>
<feature type="domain" description="SANT" evidence="3">
    <location>
        <begin position="628"/>
        <end position="679"/>
    </location>
</feature>
<evidence type="ECO:0008006" key="6">
    <source>
        <dbReference type="Google" id="ProtNLM"/>
    </source>
</evidence>
<dbReference type="GO" id="GO:0006357">
    <property type="term" value="P:regulation of transcription by RNA polymerase II"/>
    <property type="evidence" value="ECO:0007669"/>
    <property type="project" value="TreeGrafter"/>
</dbReference>
<dbReference type="PANTHER" id="PTHR13992:SF39">
    <property type="entry name" value="SMRTER, ISOFORM G"/>
    <property type="match status" value="1"/>
</dbReference>
<feature type="compositionally biased region" description="Low complexity" evidence="1">
    <location>
        <begin position="762"/>
        <end position="777"/>
    </location>
</feature>
<dbReference type="Gene3D" id="1.20.58.1880">
    <property type="match status" value="1"/>
</dbReference>
<dbReference type="GO" id="GO:0000785">
    <property type="term" value="C:chromatin"/>
    <property type="evidence" value="ECO:0007669"/>
    <property type="project" value="TreeGrafter"/>
</dbReference>
<dbReference type="PROSITE" id="PS50090">
    <property type="entry name" value="MYB_LIKE"/>
    <property type="match status" value="1"/>
</dbReference>
<dbReference type="Gene3D" id="1.10.10.60">
    <property type="entry name" value="Homeodomain-like"/>
    <property type="match status" value="1"/>
</dbReference>
<reference evidence="5" key="1">
    <citation type="submission" date="2021-01" db="EMBL/GenBank/DDBJ databases">
        <authorList>
            <person name="Corre E."/>
            <person name="Pelletier E."/>
            <person name="Niang G."/>
            <person name="Scheremetjew M."/>
            <person name="Finn R."/>
            <person name="Kale V."/>
            <person name="Holt S."/>
            <person name="Cochrane G."/>
            <person name="Meng A."/>
            <person name="Brown T."/>
            <person name="Cohen L."/>
        </authorList>
    </citation>
    <scope>NUCLEOTIDE SEQUENCE</scope>
    <source>
        <strain evidence="5">Ms1</strain>
    </source>
</reference>
<name>A0A7S1G4K6_9STRA</name>
<dbReference type="PROSITE" id="PS51294">
    <property type="entry name" value="HTH_MYB"/>
    <property type="match status" value="1"/>
</dbReference>
<dbReference type="CDD" id="cd00167">
    <property type="entry name" value="SANT"/>
    <property type="match status" value="2"/>
</dbReference>
<feature type="domain" description="SANT" evidence="3">
    <location>
        <begin position="190"/>
        <end position="241"/>
    </location>
</feature>
<dbReference type="AlphaFoldDB" id="A0A7S1G4K6"/>
<feature type="compositionally biased region" description="Gly residues" evidence="1">
    <location>
        <begin position="778"/>
        <end position="812"/>
    </location>
</feature>
<dbReference type="InterPro" id="IPR017884">
    <property type="entry name" value="SANT_dom"/>
</dbReference>
<dbReference type="Pfam" id="PF00249">
    <property type="entry name" value="Myb_DNA-binding"/>
    <property type="match status" value="2"/>
</dbReference>
<feature type="compositionally biased region" description="Low complexity" evidence="1">
    <location>
        <begin position="906"/>
        <end position="915"/>
    </location>
</feature>
<feature type="region of interest" description="Disordered" evidence="1">
    <location>
        <begin position="689"/>
        <end position="841"/>
    </location>
</feature>
<sequence>MASHELKKSSIARVLSERRQQRFVRLKELGDKFLAQKATSKAVIDELEARGRAEEQAATPSARRGRSAPGSERASRTSSSLLGGERASSRLSASRSDVARTDYEQEQLLQELMLKEQREASRQKTMMRKVTEQLDYEERCVQAMRANDNNIYSTDGAYARCFGLAPDEPCPQIPGYIGCNCSRQVEIERRRVNPWTDLEKLIFIDRFLQHPKNFHKIAKHLANKDARDCVSFYYDVKKLAGFKRLLREHGTAMRRRETRDGWIVVVRAAQAMGIPLSDEILQSTLPHAPVVSVCDSMPDISYSMLPYRVPKVAADRSSPARKRRMHKNEAGEMVEDEEEEDDAVRKNADAFAQYIGGGVPATLPYPDAATPRPTALQRALSLPSPYPFAAIARPPTIMDDSDVGSSAAEAADAQLAAMPPTYAFGGMAAVEALGYGAPGLHYAPGAAAWGRPYDAVAATAGAYGGGFLGSVDAHGDGTSKAPHTTRFVGGWSATTAEYHERWEMQNYALHQHQPHEEMQAAYSETWHKGVAHPEVPFHAAAAGAGAADAAAVAGFAVAPYDDTGGAGAGAGAGATAVDAVPDAKAVVEPSSSPDPSPVAVKRKAGEDGVPASKRRPSAKAEAGSGQKRVLQKWTTEEKRQFVELFKQHGRNWRTLVQLMPSKSQSQVKNFYQNNKQRLGLEAMLEEHAAKNPTAPQHTRRREPSAKARAARRSPAPSPSPTPSDSDSAANGSRVPRRTVEIQDDDDDDDDGGGGGAGDDDAAAPAAGGEAAADAFAAGAGGGASSGGADGGAGGSGAGDGGDGGAEGAGGAVEQGPSDAATDANDASVEPHEGAAADAVVVGVPTKDVPAKAADGGSAEPVSVDADMDDAAPVEKVEREMNGGAAVADAAPGDSAGASGVDKEAPEAAPAAASPSTKVTEGSKFISIDASADEAVEAAPSAPEAAAAPPS</sequence>
<evidence type="ECO:0000256" key="1">
    <source>
        <dbReference type="SAM" id="MobiDB-lite"/>
    </source>
</evidence>
<protein>
    <recommendedName>
        <fullName evidence="6">SANT domain-containing protein</fullName>
    </recommendedName>
</protein>
<dbReference type="InterPro" id="IPR001005">
    <property type="entry name" value="SANT/Myb"/>
</dbReference>
<feature type="region of interest" description="Disordered" evidence="1">
    <location>
        <begin position="49"/>
        <end position="99"/>
    </location>
</feature>
<dbReference type="SMART" id="SM00717">
    <property type="entry name" value="SANT"/>
    <property type="match status" value="2"/>
</dbReference>
<feature type="compositionally biased region" description="Low complexity" evidence="1">
    <location>
        <begin position="882"/>
        <end position="899"/>
    </location>
</feature>
<evidence type="ECO:0000259" key="3">
    <source>
        <dbReference type="PROSITE" id="PS51293"/>
    </source>
</evidence>
<dbReference type="PROSITE" id="PS51293">
    <property type="entry name" value="SANT"/>
    <property type="match status" value="2"/>
</dbReference>
<feature type="region of interest" description="Disordered" evidence="1">
    <location>
        <begin position="585"/>
        <end position="631"/>
    </location>
</feature>
<feature type="region of interest" description="Disordered" evidence="1">
    <location>
        <begin position="315"/>
        <end position="340"/>
    </location>
</feature>
<evidence type="ECO:0000259" key="2">
    <source>
        <dbReference type="PROSITE" id="PS50090"/>
    </source>
</evidence>
<organism evidence="5">
    <name type="scientific">Bicosoecida sp. CB-2014</name>
    <dbReference type="NCBI Taxonomy" id="1486930"/>
    <lineage>
        <taxon>Eukaryota</taxon>
        <taxon>Sar</taxon>
        <taxon>Stramenopiles</taxon>
        <taxon>Bigyra</taxon>
        <taxon>Opalozoa</taxon>
        <taxon>Bicosoecida</taxon>
    </lineage>
</organism>
<accession>A0A7S1G4K6</accession>
<feature type="domain" description="HTH myb-type" evidence="4">
    <location>
        <begin position="631"/>
        <end position="679"/>
    </location>
</feature>
<dbReference type="InterPro" id="IPR017930">
    <property type="entry name" value="Myb_dom"/>
</dbReference>
<dbReference type="SUPFAM" id="SSF46689">
    <property type="entry name" value="Homeodomain-like"/>
    <property type="match status" value="2"/>
</dbReference>
<dbReference type="InterPro" id="IPR009057">
    <property type="entry name" value="Homeodomain-like_sf"/>
</dbReference>
<feature type="compositionally biased region" description="Low complexity" evidence="1">
    <location>
        <begin position="936"/>
        <end position="950"/>
    </location>
</feature>
<feature type="region of interest" description="Disordered" evidence="1">
    <location>
        <begin position="881"/>
        <end position="950"/>
    </location>
</feature>
<evidence type="ECO:0000313" key="5">
    <source>
        <dbReference type="EMBL" id="CAD8911342.1"/>
    </source>
</evidence>
<gene>
    <name evidence="5" type="ORF">BSP0115_LOCUS4547</name>
</gene>
<feature type="compositionally biased region" description="Low complexity" evidence="1">
    <location>
        <begin position="585"/>
        <end position="599"/>
    </location>
</feature>
<feature type="region of interest" description="Disordered" evidence="1">
    <location>
        <begin position="847"/>
        <end position="866"/>
    </location>
</feature>
<dbReference type="GO" id="GO:0032991">
    <property type="term" value="C:protein-containing complex"/>
    <property type="evidence" value="ECO:0007669"/>
    <property type="project" value="UniProtKB-ARBA"/>
</dbReference>
<feature type="compositionally biased region" description="Acidic residues" evidence="1">
    <location>
        <begin position="741"/>
        <end position="761"/>
    </location>
</feature>
<evidence type="ECO:0000259" key="4">
    <source>
        <dbReference type="PROSITE" id="PS51294"/>
    </source>
</evidence>